<dbReference type="EMBL" id="UYYB01095373">
    <property type="protein sequence ID" value="VDM75470.1"/>
    <property type="molecule type" value="Genomic_DNA"/>
</dbReference>
<feature type="chain" id="PRO_5018123119" description="Carboxylesterase type B domain-containing protein" evidence="1">
    <location>
        <begin position="42"/>
        <end position="95"/>
    </location>
</feature>
<organism evidence="2 3">
    <name type="scientific">Strongylus vulgaris</name>
    <name type="common">Blood worm</name>
    <dbReference type="NCBI Taxonomy" id="40348"/>
    <lineage>
        <taxon>Eukaryota</taxon>
        <taxon>Metazoa</taxon>
        <taxon>Ecdysozoa</taxon>
        <taxon>Nematoda</taxon>
        <taxon>Chromadorea</taxon>
        <taxon>Rhabditida</taxon>
        <taxon>Rhabditina</taxon>
        <taxon>Rhabditomorpha</taxon>
        <taxon>Strongyloidea</taxon>
        <taxon>Strongylidae</taxon>
        <taxon>Strongylus</taxon>
    </lineage>
</organism>
<keyword evidence="1" id="KW-0732">Signal</keyword>
<reference evidence="2 3" key="1">
    <citation type="submission" date="2018-11" db="EMBL/GenBank/DDBJ databases">
        <authorList>
            <consortium name="Pathogen Informatics"/>
        </authorList>
    </citation>
    <scope>NUCLEOTIDE SEQUENCE [LARGE SCALE GENOMIC DNA]</scope>
</reference>
<name>A0A3P7IQM4_STRVU</name>
<gene>
    <name evidence="2" type="ORF">SVUK_LOCUS10468</name>
</gene>
<dbReference type="AlphaFoldDB" id="A0A3P7IQM4"/>
<keyword evidence="3" id="KW-1185">Reference proteome</keyword>
<evidence type="ECO:0000313" key="3">
    <source>
        <dbReference type="Proteomes" id="UP000270094"/>
    </source>
</evidence>
<feature type="signal peptide" evidence="1">
    <location>
        <begin position="1"/>
        <end position="41"/>
    </location>
</feature>
<evidence type="ECO:0000313" key="2">
    <source>
        <dbReference type="EMBL" id="VDM75470.1"/>
    </source>
</evidence>
<dbReference type="Proteomes" id="UP000270094">
    <property type="component" value="Unassembled WGS sequence"/>
</dbReference>
<evidence type="ECO:0008006" key="4">
    <source>
        <dbReference type="Google" id="ProtNLM"/>
    </source>
</evidence>
<evidence type="ECO:0000256" key="1">
    <source>
        <dbReference type="SAM" id="SignalP"/>
    </source>
</evidence>
<sequence>MVDLMKHLPYLKPGQGYKTKMYNILLLLSFALALLLSPAATVNVAEENHVRVRRLTQERIGVKLVPRSMAPHIPGTSRYVMVPVWYGRRMPGPAH</sequence>
<protein>
    <recommendedName>
        <fullName evidence="4">Carboxylesterase type B domain-containing protein</fullName>
    </recommendedName>
</protein>
<accession>A0A3P7IQM4</accession>
<proteinExistence type="predicted"/>